<name>A0A5N6E606_9EURO</name>
<dbReference type="AlphaFoldDB" id="A0A5N6E606"/>
<proteinExistence type="predicted"/>
<protein>
    <submittedName>
        <fullName evidence="1">Uncharacterized protein</fullName>
    </submittedName>
</protein>
<accession>A0A5N6E606</accession>
<keyword evidence="2" id="KW-1185">Reference proteome</keyword>
<organism evidence="1 2">
    <name type="scientific">Aspergillus novoparasiticus</name>
    <dbReference type="NCBI Taxonomy" id="986946"/>
    <lineage>
        <taxon>Eukaryota</taxon>
        <taxon>Fungi</taxon>
        <taxon>Dikarya</taxon>
        <taxon>Ascomycota</taxon>
        <taxon>Pezizomycotina</taxon>
        <taxon>Eurotiomycetes</taxon>
        <taxon>Eurotiomycetidae</taxon>
        <taxon>Eurotiales</taxon>
        <taxon>Aspergillaceae</taxon>
        <taxon>Aspergillus</taxon>
        <taxon>Aspergillus subgen. Circumdati</taxon>
    </lineage>
</organism>
<sequence>MFHKFPSLKLLRLRSNKSRRYPIFARLLTSQKAKISTLLLTLLIGLHTVLLHCCHKFAGKAKPTTKILGT</sequence>
<dbReference type="Proteomes" id="UP000326799">
    <property type="component" value="Unassembled WGS sequence"/>
</dbReference>
<dbReference type="EMBL" id="ML733746">
    <property type="protein sequence ID" value="KAB8213001.1"/>
    <property type="molecule type" value="Genomic_DNA"/>
</dbReference>
<reference evidence="1 2" key="1">
    <citation type="submission" date="2019-04" db="EMBL/GenBank/DDBJ databases">
        <title>Fungal friends and foes A comparative genomics study of 23 Aspergillus species from section Flavi.</title>
        <authorList>
            <consortium name="DOE Joint Genome Institute"/>
            <person name="Kjaerbolling I."/>
            <person name="Vesth T.C."/>
            <person name="Frisvad J.C."/>
            <person name="Nybo J.L."/>
            <person name="Theobald S."/>
            <person name="Kildgaard S."/>
            <person name="Petersen T.I."/>
            <person name="Kuo A."/>
            <person name="Sato A."/>
            <person name="Lyhne E.K."/>
            <person name="Kogle M.E."/>
            <person name="Wiebenga A."/>
            <person name="Kun R.S."/>
            <person name="Lubbers R.J."/>
            <person name="Makela M.R."/>
            <person name="Barry K."/>
            <person name="Chovatia M."/>
            <person name="Clum A."/>
            <person name="Daum C."/>
            <person name="Haridas S."/>
            <person name="He G."/>
            <person name="LaButti K."/>
            <person name="Lipzen A."/>
            <person name="Mondo S."/>
            <person name="Pangilinan J."/>
            <person name="Riley R."/>
            <person name="Salamov A."/>
            <person name="Simmons B.A."/>
            <person name="Magnuson J.K."/>
            <person name="Henrissat B."/>
            <person name="Mortensen U.H."/>
            <person name="Larsen T.O."/>
            <person name="De vries R.P."/>
            <person name="Grigoriev I.V."/>
            <person name="Machida M."/>
            <person name="Baker S.E."/>
            <person name="Andersen M.R."/>
        </authorList>
    </citation>
    <scope>NUCLEOTIDE SEQUENCE [LARGE SCALE GENOMIC DNA]</scope>
    <source>
        <strain evidence="1 2">CBS 126849</strain>
    </source>
</reference>
<evidence type="ECO:0000313" key="2">
    <source>
        <dbReference type="Proteomes" id="UP000326799"/>
    </source>
</evidence>
<gene>
    <name evidence="1" type="ORF">BDV33DRAFT_185679</name>
</gene>
<evidence type="ECO:0000313" key="1">
    <source>
        <dbReference type="EMBL" id="KAB8213001.1"/>
    </source>
</evidence>